<keyword evidence="4 5" id="KW-0472">Membrane</keyword>
<evidence type="ECO:0000256" key="5">
    <source>
        <dbReference type="SAM" id="Phobius"/>
    </source>
</evidence>
<feature type="transmembrane region" description="Helical" evidence="5">
    <location>
        <begin position="173"/>
        <end position="196"/>
    </location>
</feature>
<comment type="subcellular location">
    <subcellularLocation>
        <location evidence="1">Membrane</location>
        <topology evidence="1">Multi-pass membrane protein</topology>
    </subcellularLocation>
</comment>
<reference evidence="6" key="1">
    <citation type="submission" date="2021-01" db="EMBL/GenBank/DDBJ databases">
        <authorList>
            <person name="Kaushik A."/>
        </authorList>
    </citation>
    <scope>NUCLEOTIDE SEQUENCE</scope>
    <source>
        <strain evidence="6">AG3-T5</strain>
    </source>
</reference>
<feature type="transmembrane region" description="Helical" evidence="5">
    <location>
        <begin position="217"/>
        <end position="237"/>
    </location>
</feature>
<proteinExistence type="predicted"/>
<dbReference type="Proteomes" id="UP000663841">
    <property type="component" value="Unassembled WGS sequence"/>
</dbReference>
<dbReference type="GO" id="GO:0005886">
    <property type="term" value="C:plasma membrane"/>
    <property type="evidence" value="ECO:0007669"/>
    <property type="project" value="TreeGrafter"/>
</dbReference>
<keyword evidence="2 5" id="KW-0812">Transmembrane</keyword>
<gene>
    <name evidence="6" type="ORF">RDB_LOCUS51076</name>
</gene>
<dbReference type="GO" id="GO:0000324">
    <property type="term" value="C:fungal-type vacuole"/>
    <property type="evidence" value="ECO:0007669"/>
    <property type="project" value="TreeGrafter"/>
</dbReference>
<feature type="transmembrane region" description="Helical" evidence="5">
    <location>
        <begin position="133"/>
        <end position="153"/>
    </location>
</feature>
<feature type="transmembrane region" description="Helical" evidence="5">
    <location>
        <begin position="257"/>
        <end position="281"/>
    </location>
</feature>
<name>A0A8H2XDG8_9AGAM</name>
<comment type="caution">
    <text evidence="6">The sequence shown here is derived from an EMBL/GenBank/DDBJ whole genome shotgun (WGS) entry which is preliminary data.</text>
</comment>
<accession>A0A8H2XDG8</accession>
<evidence type="ECO:0000313" key="7">
    <source>
        <dbReference type="Proteomes" id="UP000663841"/>
    </source>
</evidence>
<sequence>MMLLPSINPIIAATNPEQGDGNPFNYVPTGWVCILFIVLFSLTTAAHILQAFWLKVWYMFPTLAICGLVEVVGWAGRYWGHENPYNRNPFLMQICTTIMAPSFMTAAMFLILPRIVSELGQEYSRMSPRLYPIIFLTADVGALLLQAIGGGVASSATTLEGANRGGNIMLSGIVIQLAAVTLFDLLAIEFVIRYAFGRPAYGASIDHEKKHAIPKRVALMLVGLGIASVFILIRSIYRTIELTDGWNGRIISTEKWFNWFDGGAIVMAMVTFNVFHPGLLIKDYGNRLLNFGQTPTHGSRDQKLPDDV</sequence>
<dbReference type="PANTHER" id="PTHR31465:SF9">
    <property type="entry name" value="SPHINGOID LONG-CHAIN BASE TRANSPORTER RSB1"/>
    <property type="match status" value="1"/>
</dbReference>
<evidence type="ECO:0000256" key="2">
    <source>
        <dbReference type="ARBA" id="ARBA00022692"/>
    </source>
</evidence>
<keyword evidence="3 5" id="KW-1133">Transmembrane helix</keyword>
<evidence type="ECO:0000256" key="1">
    <source>
        <dbReference type="ARBA" id="ARBA00004141"/>
    </source>
</evidence>
<dbReference type="InterPro" id="IPR007568">
    <property type="entry name" value="RTA1"/>
</dbReference>
<dbReference type="PANTHER" id="PTHR31465">
    <property type="entry name" value="PROTEIN RTA1-RELATED"/>
    <property type="match status" value="1"/>
</dbReference>
<evidence type="ECO:0000256" key="3">
    <source>
        <dbReference type="ARBA" id="ARBA00022989"/>
    </source>
</evidence>
<evidence type="ECO:0000256" key="4">
    <source>
        <dbReference type="ARBA" id="ARBA00023136"/>
    </source>
</evidence>
<evidence type="ECO:0000313" key="6">
    <source>
        <dbReference type="EMBL" id="CAE6423948.1"/>
    </source>
</evidence>
<feature type="transmembrane region" description="Helical" evidence="5">
    <location>
        <begin position="29"/>
        <end position="49"/>
    </location>
</feature>
<evidence type="ECO:0008006" key="8">
    <source>
        <dbReference type="Google" id="ProtNLM"/>
    </source>
</evidence>
<dbReference type="Pfam" id="PF04479">
    <property type="entry name" value="RTA1"/>
    <property type="match status" value="1"/>
</dbReference>
<protein>
    <recommendedName>
        <fullName evidence="8">RTA1-domain-containing protein</fullName>
    </recommendedName>
</protein>
<feature type="transmembrane region" description="Helical" evidence="5">
    <location>
        <begin position="56"/>
        <end position="78"/>
    </location>
</feature>
<feature type="transmembrane region" description="Helical" evidence="5">
    <location>
        <begin position="90"/>
        <end position="112"/>
    </location>
</feature>
<dbReference type="EMBL" id="CAJMWW010000078">
    <property type="protein sequence ID" value="CAE6423948.1"/>
    <property type="molecule type" value="Genomic_DNA"/>
</dbReference>
<dbReference type="AlphaFoldDB" id="A0A8H2XDG8"/>
<organism evidence="6 7">
    <name type="scientific">Rhizoctonia solani</name>
    <dbReference type="NCBI Taxonomy" id="456999"/>
    <lineage>
        <taxon>Eukaryota</taxon>
        <taxon>Fungi</taxon>
        <taxon>Dikarya</taxon>
        <taxon>Basidiomycota</taxon>
        <taxon>Agaricomycotina</taxon>
        <taxon>Agaricomycetes</taxon>
        <taxon>Cantharellales</taxon>
        <taxon>Ceratobasidiaceae</taxon>
        <taxon>Rhizoctonia</taxon>
    </lineage>
</organism>